<dbReference type="Proteomes" id="UP000028939">
    <property type="component" value="Chromosome"/>
</dbReference>
<dbReference type="AlphaFoldDB" id="A0A077HMB8"/>
<evidence type="ECO:0000313" key="2">
    <source>
        <dbReference type="Proteomes" id="UP000028939"/>
    </source>
</evidence>
<gene>
    <name evidence="1" type="ORF">CUREI_09925</name>
</gene>
<accession>A0A077HMB8</accession>
<dbReference type="KEGG" id="cuv:CUREI_09925"/>
<organism evidence="1 2">
    <name type="scientific">Corynebacterium ureicelerivorans</name>
    <dbReference type="NCBI Taxonomy" id="401472"/>
    <lineage>
        <taxon>Bacteria</taxon>
        <taxon>Bacillati</taxon>
        <taxon>Actinomycetota</taxon>
        <taxon>Actinomycetes</taxon>
        <taxon>Mycobacteriales</taxon>
        <taxon>Corynebacteriaceae</taxon>
        <taxon>Corynebacterium</taxon>
    </lineage>
</organism>
<dbReference type="RefSeq" id="WP_038613069.1">
    <property type="nucleotide sequence ID" value="NZ_CAMIAM010000033.1"/>
</dbReference>
<dbReference type="InterPro" id="IPR021678">
    <property type="entry name" value="DUF3263"/>
</dbReference>
<keyword evidence="2" id="KW-1185">Reference proteome</keyword>
<dbReference type="Pfam" id="PF11662">
    <property type="entry name" value="DUF3263"/>
    <property type="match status" value="1"/>
</dbReference>
<dbReference type="OrthoDB" id="3268863at2"/>
<protein>
    <recommendedName>
        <fullName evidence="3">Fis family transcriptional regulator</fullName>
    </recommendedName>
</protein>
<sequence length="74" mass="8383">MLSDTDLAVLRFAARAPRSVGAREDAVRSELGMQPIRYYQRLNRLLDSPDALAAEPQLVRRLQRLRDGQGHPNL</sequence>
<name>A0A077HMB8_9CORY</name>
<proteinExistence type="predicted"/>
<dbReference type="STRING" id="401472.CUREI_09925"/>
<evidence type="ECO:0000313" key="1">
    <source>
        <dbReference type="EMBL" id="AIL97551.1"/>
    </source>
</evidence>
<dbReference type="HOGENOM" id="CLU_108860_3_0_11"/>
<dbReference type="EMBL" id="CP009215">
    <property type="protein sequence ID" value="AIL97551.1"/>
    <property type="molecule type" value="Genomic_DNA"/>
</dbReference>
<evidence type="ECO:0008006" key="3">
    <source>
        <dbReference type="Google" id="ProtNLM"/>
    </source>
</evidence>
<reference evidence="1 2" key="1">
    <citation type="submission" date="2014-08" db="EMBL/GenBank/DDBJ databases">
        <title>Complete genome sequence of Corynebacterium ureicelerivorans DSM 45051, a lipophilic and urea-splitting isolate from a blood culture of a septicaemia patient.</title>
        <authorList>
            <person name="Tippelt A."/>
            <person name="Albersmeier A."/>
            <person name="Brinkrolf K."/>
            <person name="Ruckert C."/>
            <person name="Tauch A."/>
        </authorList>
    </citation>
    <scope>NUCLEOTIDE SEQUENCE [LARGE SCALE GENOMIC DNA]</scope>
    <source>
        <strain evidence="1 2">IMMIB RIV-2301</strain>
    </source>
</reference>